<evidence type="ECO:0000313" key="1">
    <source>
        <dbReference type="EMBL" id="KIW60289.1"/>
    </source>
</evidence>
<dbReference type="Proteomes" id="UP000054342">
    <property type="component" value="Unassembled WGS sequence"/>
</dbReference>
<proteinExistence type="predicted"/>
<organism evidence="1 2">
    <name type="scientific">Exophiala xenobiotica</name>
    <dbReference type="NCBI Taxonomy" id="348802"/>
    <lineage>
        <taxon>Eukaryota</taxon>
        <taxon>Fungi</taxon>
        <taxon>Dikarya</taxon>
        <taxon>Ascomycota</taxon>
        <taxon>Pezizomycotina</taxon>
        <taxon>Eurotiomycetes</taxon>
        <taxon>Chaetothyriomycetidae</taxon>
        <taxon>Chaetothyriales</taxon>
        <taxon>Herpotrichiellaceae</taxon>
        <taxon>Exophiala</taxon>
    </lineage>
</organism>
<dbReference type="OrthoDB" id="4161029at2759"/>
<dbReference type="EMBL" id="KN847317">
    <property type="protein sequence ID" value="KIW60289.1"/>
    <property type="molecule type" value="Genomic_DNA"/>
</dbReference>
<dbReference type="Gene3D" id="2.40.70.10">
    <property type="entry name" value="Acid Proteases"/>
    <property type="match status" value="1"/>
</dbReference>
<keyword evidence="2" id="KW-1185">Reference proteome</keyword>
<dbReference type="AlphaFoldDB" id="A0A0D2FJH2"/>
<accession>A0A0D2FJH2</accession>
<sequence>MFHRSLSLVVSSFGLSALTPYRIHLEMNLNINVSSTELSSQPFRNEPVLPKHATIDVTTSTQENGCQDDGSDRQTVLQNCGNLLSRARSAIKLLVGLHQYKGAAWRLQGYGSRLHNYLVHKGRQDASNGTACDTCRGVDIKNASTQTDSTNENIIAPCLHTTLASSAPLTERSMLLHHGAQLEDHEGIGSCEGVVPVCTFRCLSDNELKLQKVEDFRGICIQLNGPNGQERDLRAAQDTCAERNLITNKLAGELGLPIVPDRERLVFKTIEKGEVGAQGIVSIPIKTFCCGMDLKVKFYVLEELAGHQMILGIDLILELGHLEKKPCRQDPGAAN</sequence>
<name>A0A0D2FJH2_9EURO</name>
<dbReference type="CDD" id="cd00303">
    <property type="entry name" value="retropepsin_like"/>
    <property type="match status" value="1"/>
</dbReference>
<dbReference type="RefSeq" id="XP_013320873.1">
    <property type="nucleotide sequence ID" value="XM_013465419.1"/>
</dbReference>
<dbReference type="GeneID" id="25322427"/>
<protein>
    <submittedName>
        <fullName evidence="1">Uncharacterized protein</fullName>
    </submittedName>
</protein>
<gene>
    <name evidence="1" type="ORF">PV05_00519</name>
</gene>
<dbReference type="InterPro" id="IPR021109">
    <property type="entry name" value="Peptidase_aspartic_dom_sf"/>
</dbReference>
<dbReference type="HOGENOM" id="CLU_829081_0_0_1"/>
<reference evidence="1 2" key="1">
    <citation type="submission" date="2015-01" db="EMBL/GenBank/DDBJ databases">
        <title>The Genome Sequence of Exophiala xenobiotica CBS118157.</title>
        <authorList>
            <consortium name="The Broad Institute Genomics Platform"/>
            <person name="Cuomo C."/>
            <person name="de Hoog S."/>
            <person name="Gorbushina A."/>
            <person name="Stielow B."/>
            <person name="Teixiera M."/>
            <person name="Abouelleil A."/>
            <person name="Chapman S.B."/>
            <person name="Priest M."/>
            <person name="Young S.K."/>
            <person name="Wortman J."/>
            <person name="Nusbaum C."/>
            <person name="Birren B."/>
        </authorList>
    </citation>
    <scope>NUCLEOTIDE SEQUENCE [LARGE SCALE GENOMIC DNA]</scope>
    <source>
        <strain evidence="1 2">CBS 118157</strain>
    </source>
</reference>
<evidence type="ECO:0000313" key="2">
    <source>
        <dbReference type="Proteomes" id="UP000054342"/>
    </source>
</evidence>